<feature type="transmembrane region" description="Helical" evidence="6">
    <location>
        <begin position="91"/>
        <end position="112"/>
    </location>
</feature>
<keyword evidence="8" id="KW-1185">Reference proteome</keyword>
<evidence type="ECO:0000256" key="5">
    <source>
        <dbReference type="ARBA" id="ARBA00023136"/>
    </source>
</evidence>
<dbReference type="RefSeq" id="WP_189003990.1">
    <property type="nucleotide sequence ID" value="NZ_BMPP01000001.1"/>
</dbReference>
<keyword evidence="3 6" id="KW-0812">Transmembrane</keyword>
<evidence type="ECO:0000256" key="1">
    <source>
        <dbReference type="ARBA" id="ARBA00004141"/>
    </source>
</evidence>
<sequence>MLPLTLLHGGVLLAALGIALGAFAAHGLKSRLDPQMLATFEIGVRYHMYAALALIALAPQVQHTRGPVLLLLGLLVFSGSLYILALTGTRWLGAVTPLGGLLLIAGLILCALDLRR</sequence>
<gene>
    <name evidence="7" type="ORF">GCM10008955_03860</name>
</gene>
<name>A0ABQ2EIS3_9DEIO</name>
<dbReference type="PANTHER" id="PTHR43461">
    <property type="entry name" value="TRANSMEMBRANE PROTEIN 256"/>
    <property type="match status" value="1"/>
</dbReference>
<feature type="transmembrane region" description="Helical" evidence="6">
    <location>
        <begin position="37"/>
        <end position="56"/>
    </location>
</feature>
<evidence type="ECO:0000256" key="2">
    <source>
        <dbReference type="ARBA" id="ARBA00009694"/>
    </source>
</evidence>
<comment type="caution">
    <text evidence="7">The sequence shown here is derived from an EMBL/GenBank/DDBJ whole genome shotgun (WGS) entry which is preliminary data.</text>
</comment>
<dbReference type="Pfam" id="PF04241">
    <property type="entry name" value="DUF423"/>
    <property type="match status" value="1"/>
</dbReference>
<comment type="subcellular location">
    <subcellularLocation>
        <location evidence="1">Membrane</location>
        <topology evidence="1">Multi-pass membrane protein</topology>
    </subcellularLocation>
</comment>
<organism evidence="7 8">
    <name type="scientific">Deinococcus malanensis</name>
    <dbReference type="NCBI Taxonomy" id="1706855"/>
    <lineage>
        <taxon>Bacteria</taxon>
        <taxon>Thermotogati</taxon>
        <taxon>Deinococcota</taxon>
        <taxon>Deinococci</taxon>
        <taxon>Deinococcales</taxon>
        <taxon>Deinococcaceae</taxon>
        <taxon>Deinococcus</taxon>
    </lineage>
</organism>
<proteinExistence type="inferred from homology"/>
<evidence type="ECO:0000313" key="8">
    <source>
        <dbReference type="Proteomes" id="UP000647587"/>
    </source>
</evidence>
<feature type="transmembrane region" description="Helical" evidence="6">
    <location>
        <begin position="68"/>
        <end position="85"/>
    </location>
</feature>
<keyword evidence="4 6" id="KW-1133">Transmembrane helix</keyword>
<comment type="similarity">
    <text evidence="2">Belongs to the UPF0382 family.</text>
</comment>
<evidence type="ECO:0000256" key="6">
    <source>
        <dbReference type="SAM" id="Phobius"/>
    </source>
</evidence>
<protein>
    <submittedName>
        <fullName evidence="7">DUF423 domain-containing protein</fullName>
    </submittedName>
</protein>
<reference evidence="8" key="1">
    <citation type="journal article" date="2019" name="Int. J. Syst. Evol. Microbiol.">
        <title>The Global Catalogue of Microorganisms (GCM) 10K type strain sequencing project: providing services to taxonomists for standard genome sequencing and annotation.</title>
        <authorList>
            <consortium name="The Broad Institute Genomics Platform"/>
            <consortium name="The Broad Institute Genome Sequencing Center for Infectious Disease"/>
            <person name="Wu L."/>
            <person name="Ma J."/>
        </authorList>
    </citation>
    <scope>NUCLEOTIDE SEQUENCE [LARGE SCALE GENOMIC DNA]</scope>
    <source>
        <strain evidence="8">JCM 30331</strain>
    </source>
</reference>
<dbReference type="EMBL" id="BMPP01000001">
    <property type="protein sequence ID" value="GGK13768.1"/>
    <property type="molecule type" value="Genomic_DNA"/>
</dbReference>
<dbReference type="Proteomes" id="UP000647587">
    <property type="component" value="Unassembled WGS sequence"/>
</dbReference>
<dbReference type="InterPro" id="IPR006696">
    <property type="entry name" value="DUF423"/>
</dbReference>
<keyword evidence="5 6" id="KW-0472">Membrane</keyword>
<evidence type="ECO:0000256" key="3">
    <source>
        <dbReference type="ARBA" id="ARBA00022692"/>
    </source>
</evidence>
<dbReference type="PANTHER" id="PTHR43461:SF1">
    <property type="entry name" value="TRANSMEMBRANE PROTEIN 256"/>
    <property type="match status" value="1"/>
</dbReference>
<accession>A0ABQ2EIS3</accession>
<evidence type="ECO:0000313" key="7">
    <source>
        <dbReference type="EMBL" id="GGK13768.1"/>
    </source>
</evidence>
<evidence type="ECO:0000256" key="4">
    <source>
        <dbReference type="ARBA" id="ARBA00022989"/>
    </source>
</evidence>